<feature type="transmembrane region" description="Helical" evidence="1">
    <location>
        <begin position="252"/>
        <end position="275"/>
    </location>
</feature>
<dbReference type="Proteomes" id="UP000297975">
    <property type="component" value="Unassembled WGS sequence"/>
</dbReference>
<evidence type="ECO:0000313" key="4">
    <source>
        <dbReference type="Proteomes" id="UP000297975"/>
    </source>
</evidence>
<dbReference type="Pfam" id="PF07670">
    <property type="entry name" value="Gate"/>
    <property type="match status" value="2"/>
</dbReference>
<evidence type="ECO:0000313" key="3">
    <source>
        <dbReference type="EMBL" id="TFB24350.1"/>
    </source>
</evidence>
<feature type="transmembrane region" description="Helical" evidence="1">
    <location>
        <begin position="115"/>
        <end position="137"/>
    </location>
</feature>
<feature type="transmembrane region" description="Helical" evidence="1">
    <location>
        <begin position="281"/>
        <end position="299"/>
    </location>
</feature>
<dbReference type="AlphaFoldDB" id="A0A4Y8IU41"/>
<keyword evidence="1" id="KW-0472">Membrane</keyword>
<feature type="domain" description="Nucleoside transporter/FeoB GTPase Gate" evidence="2">
    <location>
        <begin position="17"/>
        <end position="99"/>
    </location>
</feature>
<proteinExistence type="predicted"/>
<dbReference type="OrthoDB" id="9779080at2"/>
<evidence type="ECO:0000256" key="1">
    <source>
        <dbReference type="SAM" id="Phobius"/>
    </source>
</evidence>
<dbReference type="RefSeq" id="WP_134338708.1">
    <property type="nucleotide sequence ID" value="NZ_SOPW01000002.1"/>
</dbReference>
<dbReference type="EMBL" id="SOPW01000002">
    <property type="protein sequence ID" value="TFB24350.1"/>
    <property type="molecule type" value="Genomic_DNA"/>
</dbReference>
<sequence length="324" mass="35527">MKGTLKRGLNSGLSLTWTLGKVIFPITLIVSILQYTPVLPFVIDWLEPLMGFLGLPGEAAVPLVLGNALNLYAGIGAIVSFDFTVKEVFILALMLSFSHNLFIESAVASKVGVKFWVIIAVRVGLAVFSAMMINLFWSGGQEMAKYGLISNEGAAPNGWIEITLSGLETAALSIVQLAAIVIPLMIIMQWLKEHHWMDWMSKKLAPFTKMLGVKENASMTLVAGLTIGLAYGAGVMIQAVKEDNVSKKDMTLVLIFLVTCHAVVEDTVVFIPLGIPVWPLLLIRLTTAIILTAAIAYIWNRAEKNKEKGIRKDTVRHERTYDTI</sequence>
<accession>A0A4Y8IU41</accession>
<feature type="transmembrane region" description="Helical" evidence="1">
    <location>
        <begin position="59"/>
        <end position="81"/>
    </location>
</feature>
<feature type="domain" description="Nucleoside transporter/FeoB GTPase Gate" evidence="2">
    <location>
        <begin position="175"/>
        <end position="264"/>
    </location>
</feature>
<organism evidence="3 4">
    <name type="scientific">Filobacillus milosensis</name>
    <dbReference type="NCBI Taxonomy" id="94137"/>
    <lineage>
        <taxon>Bacteria</taxon>
        <taxon>Bacillati</taxon>
        <taxon>Bacillota</taxon>
        <taxon>Bacilli</taxon>
        <taxon>Bacillales</taxon>
        <taxon>Bacillaceae</taxon>
        <taxon>Filobacillus</taxon>
    </lineage>
</organism>
<feature type="transmembrane region" description="Helical" evidence="1">
    <location>
        <begin position="217"/>
        <end position="240"/>
    </location>
</feature>
<comment type="caution">
    <text evidence="3">The sequence shown here is derived from an EMBL/GenBank/DDBJ whole genome shotgun (WGS) entry which is preliminary data.</text>
</comment>
<feature type="transmembrane region" description="Helical" evidence="1">
    <location>
        <begin position="170"/>
        <end position="191"/>
    </location>
</feature>
<evidence type="ECO:0000259" key="2">
    <source>
        <dbReference type="Pfam" id="PF07670"/>
    </source>
</evidence>
<reference evidence="3 4" key="1">
    <citation type="submission" date="2019-03" db="EMBL/GenBank/DDBJ databases">
        <authorList>
            <person name="He R.-H."/>
        </authorList>
    </citation>
    <scope>NUCLEOTIDE SEQUENCE [LARGE SCALE GENOMIC DNA]</scope>
    <source>
        <strain evidence="4">SH 714</strain>
    </source>
</reference>
<keyword evidence="1" id="KW-1133">Transmembrane helix</keyword>
<dbReference type="InterPro" id="IPR011642">
    <property type="entry name" value="Gate_dom"/>
</dbReference>
<feature type="transmembrane region" description="Helical" evidence="1">
    <location>
        <begin position="12"/>
        <end position="35"/>
    </location>
</feature>
<keyword evidence="4" id="KW-1185">Reference proteome</keyword>
<feature type="transmembrane region" description="Helical" evidence="1">
    <location>
        <begin position="88"/>
        <end position="109"/>
    </location>
</feature>
<gene>
    <name evidence="3" type="ORF">E3U55_02290</name>
</gene>
<name>A0A4Y8IU41_9BACI</name>
<protein>
    <recommendedName>
        <fullName evidence="2">Nucleoside transporter/FeoB GTPase Gate domain-containing protein</fullName>
    </recommendedName>
</protein>
<keyword evidence="1" id="KW-0812">Transmembrane</keyword>